<feature type="domain" description="Pectinesterase catalytic" evidence="4">
    <location>
        <begin position="1"/>
        <end position="85"/>
    </location>
</feature>
<dbReference type="PANTHER" id="PTHR31707">
    <property type="entry name" value="PECTINESTERASE"/>
    <property type="match status" value="1"/>
</dbReference>
<dbReference type="Pfam" id="PF01095">
    <property type="entry name" value="Pectinesterase"/>
    <property type="match status" value="1"/>
</dbReference>
<keyword evidence="6" id="KW-1185">Reference proteome</keyword>
<evidence type="ECO:0000256" key="2">
    <source>
        <dbReference type="ARBA" id="ARBA00022801"/>
    </source>
</evidence>
<comment type="caution">
    <text evidence="5">The sequence shown here is derived from an EMBL/GenBank/DDBJ whole genome shotgun (WGS) entry which is preliminary data.</text>
</comment>
<evidence type="ECO:0000256" key="3">
    <source>
        <dbReference type="ARBA" id="ARBA00023085"/>
    </source>
</evidence>
<accession>A0A835H3C4</accession>
<organism evidence="5 6">
    <name type="scientific">Coptis chinensis</name>
    <dbReference type="NCBI Taxonomy" id="261450"/>
    <lineage>
        <taxon>Eukaryota</taxon>
        <taxon>Viridiplantae</taxon>
        <taxon>Streptophyta</taxon>
        <taxon>Embryophyta</taxon>
        <taxon>Tracheophyta</taxon>
        <taxon>Spermatophyta</taxon>
        <taxon>Magnoliopsida</taxon>
        <taxon>Ranunculales</taxon>
        <taxon>Ranunculaceae</taxon>
        <taxon>Coptidoideae</taxon>
        <taxon>Coptis</taxon>
    </lineage>
</organism>
<gene>
    <name evidence="5" type="ORF">IFM89_029549</name>
</gene>
<dbReference type="OrthoDB" id="2019149at2759"/>
<keyword evidence="3" id="KW-0063">Aspartyl esterase</keyword>
<dbReference type="InterPro" id="IPR012334">
    <property type="entry name" value="Pectin_lyas_fold"/>
</dbReference>
<dbReference type="Gene3D" id="2.160.20.10">
    <property type="entry name" value="Single-stranded right-handed beta-helix, Pectin lyase-like"/>
    <property type="match status" value="1"/>
</dbReference>
<evidence type="ECO:0000259" key="4">
    <source>
        <dbReference type="Pfam" id="PF01095"/>
    </source>
</evidence>
<dbReference type="GO" id="GO:0030599">
    <property type="term" value="F:pectinesterase activity"/>
    <property type="evidence" value="ECO:0007669"/>
    <property type="project" value="InterPro"/>
</dbReference>
<evidence type="ECO:0000313" key="5">
    <source>
        <dbReference type="EMBL" id="KAF9589933.1"/>
    </source>
</evidence>
<dbReference type="EMBL" id="JADFTS010000009">
    <property type="protein sequence ID" value="KAF9589933.1"/>
    <property type="molecule type" value="Genomic_DNA"/>
</dbReference>
<protein>
    <recommendedName>
        <fullName evidence="4">Pectinesterase catalytic domain-containing protein</fullName>
    </recommendedName>
</protein>
<dbReference type="Proteomes" id="UP000631114">
    <property type="component" value="Unassembled WGS sequence"/>
</dbReference>
<reference evidence="5 6" key="1">
    <citation type="submission" date="2020-10" db="EMBL/GenBank/DDBJ databases">
        <title>The Coptis chinensis genome and diversification of protoberbering-type alkaloids.</title>
        <authorList>
            <person name="Wang B."/>
            <person name="Shu S."/>
            <person name="Song C."/>
            <person name="Liu Y."/>
        </authorList>
    </citation>
    <scope>NUCLEOTIDE SEQUENCE [LARGE SCALE GENOMIC DNA]</scope>
    <source>
        <strain evidence="5">HL-2020</strain>
        <tissue evidence="5">Leaf</tissue>
    </source>
</reference>
<dbReference type="UniPathway" id="UPA00545">
    <property type="reaction ID" value="UER00823"/>
</dbReference>
<dbReference type="GO" id="GO:0045490">
    <property type="term" value="P:pectin catabolic process"/>
    <property type="evidence" value="ECO:0007669"/>
    <property type="project" value="UniProtKB-UniPathway"/>
</dbReference>
<name>A0A835H3C4_9MAGN</name>
<evidence type="ECO:0000256" key="1">
    <source>
        <dbReference type="ARBA" id="ARBA00005184"/>
    </source>
</evidence>
<dbReference type="AlphaFoldDB" id="A0A835H3C4"/>
<dbReference type="InterPro" id="IPR011050">
    <property type="entry name" value="Pectin_lyase_fold/virulence"/>
</dbReference>
<proteinExistence type="predicted"/>
<keyword evidence="2" id="KW-0378">Hydrolase</keyword>
<comment type="pathway">
    <text evidence="1">Glycan metabolism; pectin degradation; 2-dehydro-3-deoxy-D-gluconate from pectin: step 1/5.</text>
</comment>
<sequence length="117" mass="13538">MQGYQDTLDYHTCHQFYKNCEISSTVDFIFGEGRALIQDNHIILRVPNPNQKNTIIADGRSNDNMHTGLVIQHYNIFAEAEFFPNGLKIPMRARKRVPRGREIVTVSLDFGERRNES</sequence>
<dbReference type="GO" id="GO:0042545">
    <property type="term" value="P:cell wall modification"/>
    <property type="evidence" value="ECO:0007669"/>
    <property type="project" value="InterPro"/>
</dbReference>
<dbReference type="InterPro" id="IPR000070">
    <property type="entry name" value="Pectinesterase_cat"/>
</dbReference>
<evidence type="ECO:0000313" key="6">
    <source>
        <dbReference type="Proteomes" id="UP000631114"/>
    </source>
</evidence>
<dbReference type="SUPFAM" id="SSF51126">
    <property type="entry name" value="Pectin lyase-like"/>
    <property type="match status" value="1"/>
</dbReference>